<dbReference type="PANTHER" id="PTHR31595">
    <property type="entry name" value="LONG-CHAIN-ALCOHOL O-FATTY-ACYLTRANSFERASE 3-RELATED"/>
    <property type="match status" value="1"/>
</dbReference>
<feature type="domain" description="Wax synthase" evidence="9">
    <location>
        <begin position="196"/>
        <end position="283"/>
    </location>
</feature>
<dbReference type="InterPro" id="IPR044851">
    <property type="entry name" value="Wax_synthase"/>
</dbReference>
<keyword evidence="4" id="KW-0808">Transferase</keyword>
<accession>A0A5N6K8Y0</accession>
<dbReference type="Pfam" id="PF13813">
    <property type="entry name" value="MBOAT_2"/>
    <property type="match status" value="1"/>
</dbReference>
<evidence type="ECO:0000256" key="4">
    <source>
        <dbReference type="ARBA" id="ARBA00022679"/>
    </source>
</evidence>
<feature type="transmembrane region" description="Helical" evidence="8">
    <location>
        <begin position="167"/>
        <end position="190"/>
    </location>
</feature>
<evidence type="ECO:0000256" key="6">
    <source>
        <dbReference type="ARBA" id="ARBA00022989"/>
    </source>
</evidence>
<feature type="transmembrane region" description="Helical" evidence="8">
    <location>
        <begin position="245"/>
        <end position="267"/>
    </location>
</feature>
<proteinExistence type="inferred from homology"/>
<gene>
    <name evidence="10" type="ORF">EYC80_001336</name>
</gene>
<dbReference type="OrthoDB" id="1077582at2759"/>
<reference evidence="10 11" key="1">
    <citation type="submission" date="2019-06" db="EMBL/GenBank/DDBJ databases">
        <title>Genome Sequence of the Brown Rot Fungal Pathogen Monilinia laxa.</title>
        <authorList>
            <person name="De Miccolis Angelini R.M."/>
            <person name="Landi L."/>
            <person name="Abate D."/>
            <person name="Pollastro S."/>
            <person name="Romanazzi G."/>
            <person name="Faretra F."/>
        </authorList>
    </citation>
    <scope>NUCLEOTIDE SEQUENCE [LARGE SCALE GENOMIC DNA]</scope>
    <source>
        <strain evidence="10 11">Mlax316</strain>
    </source>
</reference>
<feature type="transmembrane region" description="Helical" evidence="8">
    <location>
        <begin position="274"/>
        <end position="296"/>
    </location>
</feature>
<evidence type="ECO:0000256" key="5">
    <source>
        <dbReference type="ARBA" id="ARBA00022692"/>
    </source>
</evidence>
<evidence type="ECO:0000256" key="1">
    <source>
        <dbReference type="ARBA" id="ARBA00004141"/>
    </source>
</evidence>
<dbReference type="GO" id="GO:0016020">
    <property type="term" value="C:membrane"/>
    <property type="evidence" value="ECO:0007669"/>
    <property type="project" value="UniProtKB-SubCell"/>
</dbReference>
<comment type="similarity">
    <text evidence="3">Belongs to the wax synthase family.</text>
</comment>
<evidence type="ECO:0000256" key="8">
    <source>
        <dbReference type="SAM" id="Phobius"/>
    </source>
</evidence>
<keyword evidence="6 8" id="KW-1133">Transmembrane helix</keyword>
<evidence type="ECO:0000313" key="10">
    <source>
        <dbReference type="EMBL" id="KAB8299248.1"/>
    </source>
</evidence>
<sequence>MNASSSLQFSIPTTISPAFETLGHETIRAAAFLLIPTELLYFSIYFLLKRQYGTYKKLSALSLVTFWLSSWMNPISCGPVGALRNFAVAIGTLKLLDIYARHLSLPQLKDDPPTYQHAFLLLTEMRYESFTPNFIRVPRSQETFNEPLEFVIHAAIFCVLQLLPQDWALVLAFEVQLSIYLIWTGIQLLVRYKSSPALFGRLYAVESLGDFWSKTWHNVFSAPCASLAYDPLRKSLPKLGVPVPIARSVGILAAFFLMAVFHVYALAPMLTEKALFRIGMFFVLNGFATVGEALVWGRREGWVKVGLAWVTEMSLAAWTADVLGIPRGVHGIRWGELCGVKV</sequence>
<keyword evidence="5 8" id="KW-0812">Transmembrane</keyword>
<dbReference type="Proteomes" id="UP000326757">
    <property type="component" value="Unassembled WGS sequence"/>
</dbReference>
<organism evidence="10 11">
    <name type="scientific">Monilinia laxa</name>
    <name type="common">Brown rot fungus</name>
    <name type="synonym">Sclerotinia laxa</name>
    <dbReference type="NCBI Taxonomy" id="61186"/>
    <lineage>
        <taxon>Eukaryota</taxon>
        <taxon>Fungi</taxon>
        <taxon>Dikarya</taxon>
        <taxon>Ascomycota</taxon>
        <taxon>Pezizomycotina</taxon>
        <taxon>Leotiomycetes</taxon>
        <taxon>Helotiales</taxon>
        <taxon>Sclerotiniaceae</taxon>
        <taxon>Monilinia</taxon>
    </lineage>
</organism>
<dbReference type="InterPro" id="IPR032805">
    <property type="entry name" value="Wax_synthase_dom"/>
</dbReference>
<evidence type="ECO:0000256" key="7">
    <source>
        <dbReference type="ARBA" id="ARBA00023136"/>
    </source>
</evidence>
<protein>
    <recommendedName>
        <fullName evidence="9">Wax synthase domain-containing protein</fullName>
    </recommendedName>
</protein>
<dbReference type="GO" id="GO:0006629">
    <property type="term" value="P:lipid metabolic process"/>
    <property type="evidence" value="ECO:0007669"/>
    <property type="project" value="InterPro"/>
</dbReference>
<evidence type="ECO:0000259" key="9">
    <source>
        <dbReference type="Pfam" id="PF13813"/>
    </source>
</evidence>
<feature type="transmembrane region" description="Helical" evidence="8">
    <location>
        <begin position="27"/>
        <end position="48"/>
    </location>
</feature>
<comment type="subcellular location">
    <subcellularLocation>
        <location evidence="1">Membrane</location>
        <topology evidence="1">Multi-pass membrane protein</topology>
    </subcellularLocation>
</comment>
<dbReference type="EMBL" id="VIGI01000006">
    <property type="protein sequence ID" value="KAB8299248.1"/>
    <property type="molecule type" value="Genomic_DNA"/>
</dbReference>
<comment type="pathway">
    <text evidence="2">Secondary metabolite biosynthesis.</text>
</comment>
<keyword evidence="11" id="KW-1185">Reference proteome</keyword>
<name>A0A5N6K8Y0_MONLA</name>
<dbReference type="GO" id="GO:0008374">
    <property type="term" value="F:O-acyltransferase activity"/>
    <property type="evidence" value="ECO:0007669"/>
    <property type="project" value="InterPro"/>
</dbReference>
<keyword evidence="7 8" id="KW-0472">Membrane</keyword>
<dbReference type="PANTHER" id="PTHR31595:SF57">
    <property type="entry name" value="OS04G0481900 PROTEIN"/>
    <property type="match status" value="1"/>
</dbReference>
<evidence type="ECO:0000256" key="2">
    <source>
        <dbReference type="ARBA" id="ARBA00005179"/>
    </source>
</evidence>
<evidence type="ECO:0000256" key="3">
    <source>
        <dbReference type="ARBA" id="ARBA00007282"/>
    </source>
</evidence>
<comment type="caution">
    <text evidence="10">The sequence shown here is derived from an EMBL/GenBank/DDBJ whole genome shotgun (WGS) entry which is preliminary data.</text>
</comment>
<evidence type="ECO:0000313" key="11">
    <source>
        <dbReference type="Proteomes" id="UP000326757"/>
    </source>
</evidence>
<dbReference type="AlphaFoldDB" id="A0A5N6K8Y0"/>